<dbReference type="SUPFAM" id="SSF158235">
    <property type="entry name" value="SOCS box-like"/>
    <property type="match status" value="1"/>
</dbReference>
<dbReference type="PROSITE" id="PS50088">
    <property type="entry name" value="ANK_REPEAT"/>
    <property type="match status" value="5"/>
</dbReference>
<dbReference type="InterPro" id="IPR002110">
    <property type="entry name" value="Ankyrin_rpt"/>
</dbReference>
<feature type="repeat" description="ANK" evidence="3">
    <location>
        <begin position="63"/>
        <end position="95"/>
    </location>
</feature>
<evidence type="ECO:0000256" key="3">
    <source>
        <dbReference type="PROSITE-ProRule" id="PRU00023"/>
    </source>
</evidence>
<organism evidence="5 6">
    <name type="scientific">Mya arenaria</name>
    <name type="common">Soft-shell clam</name>
    <dbReference type="NCBI Taxonomy" id="6604"/>
    <lineage>
        <taxon>Eukaryota</taxon>
        <taxon>Metazoa</taxon>
        <taxon>Spiralia</taxon>
        <taxon>Lophotrochozoa</taxon>
        <taxon>Mollusca</taxon>
        <taxon>Bivalvia</taxon>
        <taxon>Autobranchia</taxon>
        <taxon>Heteroconchia</taxon>
        <taxon>Euheterodonta</taxon>
        <taxon>Imparidentia</taxon>
        <taxon>Neoheterodontei</taxon>
        <taxon>Myida</taxon>
        <taxon>Myoidea</taxon>
        <taxon>Myidae</taxon>
        <taxon>Mya</taxon>
    </lineage>
</organism>
<feature type="repeat" description="ANK" evidence="3">
    <location>
        <begin position="193"/>
        <end position="225"/>
    </location>
</feature>
<dbReference type="Pfam" id="PF12796">
    <property type="entry name" value="Ank_2"/>
    <property type="match status" value="3"/>
</dbReference>
<dbReference type="InterPro" id="IPR036770">
    <property type="entry name" value="Ankyrin_rpt-contain_sf"/>
</dbReference>
<name>A0ABY7ECL0_MYAAR</name>
<keyword evidence="2 3" id="KW-0040">ANK repeat</keyword>
<feature type="domain" description="SOCS box" evidence="4">
    <location>
        <begin position="355"/>
        <end position="399"/>
    </location>
</feature>
<dbReference type="SUPFAM" id="SSF48403">
    <property type="entry name" value="Ankyrin repeat"/>
    <property type="match status" value="1"/>
</dbReference>
<dbReference type="InterPro" id="IPR036036">
    <property type="entry name" value="SOCS_box-like_dom_sf"/>
</dbReference>
<evidence type="ECO:0000259" key="4">
    <source>
        <dbReference type="PROSITE" id="PS50225"/>
    </source>
</evidence>
<evidence type="ECO:0000313" key="6">
    <source>
        <dbReference type="Proteomes" id="UP001164746"/>
    </source>
</evidence>
<dbReference type="Gene3D" id="1.10.750.20">
    <property type="entry name" value="SOCS box"/>
    <property type="match status" value="1"/>
</dbReference>
<dbReference type="SMART" id="SM00969">
    <property type="entry name" value="SOCS_box"/>
    <property type="match status" value="1"/>
</dbReference>
<evidence type="ECO:0000313" key="5">
    <source>
        <dbReference type="EMBL" id="WAR07590.1"/>
    </source>
</evidence>
<dbReference type="PANTHER" id="PTHR24171">
    <property type="entry name" value="ANKYRIN REPEAT DOMAIN-CONTAINING PROTEIN 39-RELATED"/>
    <property type="match status" value="1"/>
</dbReference>
<proteinExistence type="predicted"/>
<dbReference type="Gene3D" id="1.25.40.20">
    <property type="entry name" value="Ankyrin repeat-containing domain"/>
    <property type="match status" value="1"/>
</dbReference>
<evidence type="ECO:0000256" key="2">
    <source>
        <dbReference type="ARBA" id="ARBA00023043"/>
    </source>
</evidence>
<feature type="repeat" description="ANK" evidence="3">
    <location>
        <begin position="96"/>
        <end position="128"/>
    </location>
</feature>
<dbReference type="PROSITE" id="PS50297">
    <property type="entry name" value="ANK_REP_REGION"/>
    <property type="match status" value="4"/>
</dbReference>
<dbReference type="CDD" id="cd03587">
    <property type="entry name" value="SOCS"/>
    <property type="match status" value="1"/>
</dbReference>
<dbReference type="EMBL" id="CP111017">
    <property type="protein sequence ID" value="WAR07590.1"/>
    <property type="molecule type" value="Genomic_DNA"/>
</dbReference>
<sequence length="401" mass="44346">MSSISEQVASNNVWMVKHLVSMPGTVSRKELNHALLQAAKLGFAECAKALLEGGAEGDFVNTAGNTPLITAVKHNKPEVVKVLLEGGCAKNFRGELSVFPLHVAAQNGYSRCVDLLIQAGVAVDARNTEGNTPLILAAIGGHYIAIQSLISGGCDINAANNEGITALHYTCYKARGFQVLLDAGANPDARDKDNITPILMAASEGFDGVVKALVEANCDVNIPNNSVKRTALHLLSFKGHPNCINSLVYGGADINAPDIYNRTPLWYAIQNKKIEVVRLLLKAYSHVDTFQCPATSTSEDCPARLAFDLKLFDVIKFFILTGYDQCHVRECLQRGEFSDWLKTNVEFLHWSEFGSSAQTLKQLCRKWIRHHLGRQFYHHLQFLPLPEMMRNYLYIEELHDH</sequence>
<reference evidence="5" key="1">
    <citation type="submission" date="2022-11" db="EMBL/GenBank/DDBJ databases">
        <title>Centuries of genome instability and evolution in soft-shell clam transmissible cancer (bioRxiv).</title>
        <authorList>
            <person name="Hart S.F.M."/>
            <person name="Yonemitsu M.A."/>
            <person name="Giersch R.M."/>
            <person name="Beal B.F."/>
            <person name="Arriagada G."/>
            <person name="Davis B.W."/>
            <person name="Ostrander E.A."/>
            <person name="Goff S.P."/>
            <person name="Metzger M.J."/>
        </authorList>
    </citation>
    <scope>NUCLEOTIDE SEQUENCE</scope>
    <source>
        <strain evidence="5">MELC-2E11</strain>
        <tissue evidence="5">Siphon/mantle</tissue>
    </source>
</reference>
<dbReference type="PANTHER" id="PTHR24171:SF8">
    <property type="entry name" value="BRCA1-ASSOCIATED RING DOMAIN PROTEIN 1"/>
    <property type="match status" value="1"/>
</dbReference>
<accession>A0ABY7ECL0</accession>
<keyword evidence="6" id="KW-1185">Reference proteome</keyword>
<feature type="repeat" description="ANK" evidence="3">
    <location>
        <begin position="227"/>
        <end position="259"/>
    </location>
</feature>
<keyword evidence="1" id="KW-0677">Repeat</keyword>
<dbReference type="InterPro" id="IPR001496">
    <property type="entry name" value="SOCS_box"/>
</dbReference>
<dbReference type="Proteomes" id="UP001164746">
    <property type="component" value="Chromosome 6"/>
</dbReference>
<evidence type="ECO:0000256" key="1">
    <source>
        <dbReference type="ARBA" id="ARBA00022737"/>
    </source>
</evidence>
<feature type="repeat" description="ANK" evidence="3">
    <location>
        <begin position="129"/>
        <end position="161"/>
    </location>
</feature>
<dbReference type="PROSITE" id="PS50225">
    <property type="entry name" value="SOCS"/>
    <property type="match status" value="1"/>
</dbReference>
<dbReference type="SMART" id="SM00248">
    <property type="entry name" value="ANK"/>
    <property type="match status" value="8"/>
</dbReference>
<protein>
    <submittedName>
        <fullName evidence="5">ANR17-like protein</fullName>
    </submittedName>
</protein>
<gene>
    <name evidence="5" type="ORF">MAR_017548</name>
</gene>
<dbReference type="Pfam" id="PF07525">
    <property type="entry name" value="SOCS_box"/>
    <property type="match status" value="1"/>
</dbReference>